<reference evidence="2 3" key="1">
    <citation type="submission" date="2019-10" db="EMBL/GenBank/DDBJ databases">
        <title>Draft Genome Sequence of the Caffeine Degrading Methylotroph Methylorubrum populi PINKEL.</title>
        <authorList>
            <person name="Dawson S.C."/>
            <person name="Zhang X."/>
            <person name="Wright M.E."/>
            <person name="Sharma G."/>
            <person name="Langner J.T."/>
            <person name="Ditty J.L."/>
            <person name="Subuyuj G.A."/>
        </authorList>
    </citation>
    <scope>NUCLEOTIDE SEQUENCE [LARGE SCALE GENOMIC DNA]</scope>
    <source>
        <strain evidence="2 3">Pinkel</strain>
    </source>
</reference>
<dbReference type="RefSeq" id="WP_152276008.1">
    <property type="nucleotide sequence ID" value="NZ_JAQYXN010000001.1"/>
</dbReference>
<comment type="caution">
    <text evidence="2">The sequence shown here is derived from an EMBL/GenBank/DDBJ whole genome shotgun (WGS) entry which is preliminary data.</text>
</comment>
<dbReference type="Proteomes" id="UP000469949">
    <property type="component" value="Unassembled WGS sequence"/>
</dbReference>
<evidence type="ECO:0000256" key="1">
    <source>
        <dbReference type="SAM" id="MobiDB-lite"/>
    </source>
</evidence>
<organism evidence="2 3">
    <name type="scientific">Methylorubrum populi</name>
    <dbReference type="NCBI Taxonomy" id="223967"/>
    <lineage>
        <taxon>Bacteria</taxon>
        <taxon>Pseudomonadati</taxon>
        <taxon>Pseudomonadota</taxon>
        <taxon>Alphaproteobacteria</taxon>
        <taxon>Hyphomicrobiales</taxon>
        <taxon>Methylobacteriaceae</taxon>
        <taxon>Methylorubrum</taxon>
    </lineage>
</organism>
<dbReference type="AlphaFoldDB" id="A0A833JBJ2"/>
<feature type="compositionally biased region" description="Basic residues" evidence="1">
    <location>
        <begin position="9"/>
        <end position="28"/>
    </location>
</feature>
<proteinExistence type="predicted"/>
<evidence type="ECO:0000313" key="2">
    <source>
        <dbReference type="EMBL" id="KAB7787303.1"/>
    </source>
</evidence>
<evidence type="ECO:0000313" key="3">
    <source>
        <dbReference type="Proteomes" id="UP000469949"/>
    </source>
</evidence>
<dbReference type="EMBL" id="WEKV01000004">
    <property type="protein sequence ID" value="KAB7787303.1"/>
    <property type="molecule type" value="Genomic_DNA"/>
</dbReference>
<protein>
    <submittedName>
        <fullName evidence="2">Uncharacterized protein</fullName>
    </submittedName>
</protein>
<gene>
    <name evidence="2" type="ORF">F8B43_0739</name>
</gene>
<accession>A0A833JBJ2</accession>
<feature type="region of interest" description="Disordered" evidence="1">
    <location>
        <begin position="1"/>
        <end position="30"/>
    </location>
</feature>
<name>A0A833JBJ2_9HYPH</name>
<sequence>MPRALSSRRVPRPHPTLRRQPHHRRHGALLRPARTSELVLALLGVALLGALALAAVSAAVSGPALP</sequence>